<evidence type="ECO:0000256" key="4">
    <source>
        <dbReference type="ARBA" id="ARBA00013139"/>
    </source>
</evidence>
<protein>
    <recommendedName>
        <fullName evidence="4">aminodeoxychorismate synthase</fullName>
        <ecNumber evidence="4">2.6.1.85</ecNumber>
    </recommendedName>
    <alternativeName>
        <fullName evidence="8">Para-aminobenzoate synthase</fullName>
    </alternativeName>
    <alternativeName>
        <fullName evidence="9">p-aminobenzoic acid synthase</fullName>
    </alternativeName>
</protein>
<dbReference type="PANTHER" id="PTHR11236:SF18">
    <property type="entry name" value="AMINODEOXYCHORISMATE SYNTHASE"/>
    <property type="match status" value="1"/>
</dbReference>
<dbReference type="GO" id="GO:0005737">
    <property type="term" value="C:cytoplasm"/>
    <property type="evidence" value="ECO:0007669"/>
    <property type="project" value="TreeGrafter"/>
</dbReference>
<dbReference type="InterPro" id="IPR006221">
    <property type="entry name" value="TrpG/PapA_dom"/>
</dbReference>
<evidence type="ECO:0000313" key="13">
    <source>
        <dbReference type="EMBL" id="KAK4537454.1"/>
    </source>
</evidence>
<comment type="pathway">
    <text evidence="2">Cofactor biosynthesis; tetrahydrofolate biosynthesis; 4-aminobenzoate from chorismate: step 1/2.</text>
</comment>
<feature type="domain" description="Chorismate-utilising enzyme C-terminal" evidence="12">
    <location>
        <begin position="492"/>
        <end position="767"/>
    </location>
</feature>
<comment type="catalytic activity">
    <reaction evidence="1">
        <text>chorismate + L-glutamine = 4-amino-4-deoxychorismate + L-glutamate</text>
        <dbReference type="Rhea" id="RHEA:11672"/>
        <dbReference type="ChEBI" id="CHEBI:29748"/>
        <dbReference type="ChEBI" id="CHEBI:29985"/>
        <dbReference type="ChEBI" id="CHEBI:58359"/>
        <dbReference type="ChEBI" id="CHEBI:58406"/>
        <dbReference type="EC" id="2.6.1.85"/>
    </reaction>
</comment>
<evidence type="ECO:0000256" key="3">
    <source>
        <dbReference type="ARBA" id="ARBA00005970"/>
    </source>
</evidence>
<dbReference type="InterPro" id="IPR015890">
    <property type="entry name" value="Chorismate_C"/>
</dbReference>
<comment type="caution">
    <text evidence="13">The sequence shown here is derived from an EMBL/GenBank/DDBJ whole genome shotgun (WGS) entry which is preliminary data.</text>
</comment>
<dbReference type="AlphaFoldDB" id="A0AAV9IZF7"/>
<dbReference type="EMBL" id="JANCYW010000012">
    <property type="protein sequence ID" value="KAK4537454.1"/>
    <property type="molecule type" value="Genomic_DNA"/>
</dbReference>
<feature type="domain" description="Glutamine amidotransferase" evidence="11">
    <location>
        <begin position="4"/>
        <end position="226"/>
    </location>
</feature>
<proteinExistence type="inferred from homology"/>
<evidence type="ECO:0000256" key="10">
    <source>
        <dbReference type="SAM" id="MobiDB-lite"/>
    </source>
</evidence>
<keyword evidence="14" id="KW-1185">Reference proteome</keyword>
<comment type="similarity">
    <text evidence="3">In the C-terminal section; belongs to the anthranilate synthase component I family.</text>
</comment>
<dbReference type="GO" id="GO:0008153">
    <property type="term" value="P:4-aminobenzoate biosynthetic process"/>
    <property type="evidence" value="ECO:0007669"/>
    <property type="project" value="TreeGrafter"/>
</dbReference>
<keyword evidence="6" id="KW-0289">Folate biosynthesis</keyword>
<evidence type="ECO:0000256" key="2">
    <source>
        <dbReference type="ARBA" id="ARBA00005009"/>
    </source>
</evidence>
<dbReference type="GO" id="GO:0000162">
    <property type="term" value="P:L-tryptophan biosynthetic process"/>
    <property type="evidence" value="ECO:0007669"/>
    <property type="project" value="TreeGrafter"/>
</dbReference>
<dbReference type="EC" id="2.6.1.85" evidence="4"/>
<evidence type="ECO:0000256" key="1">
    <source>
        <dbReference type="ARBA" id="ARBA00001000"/>
    </source>
</evidence>
<name>A0AAV9IZF7_CYACA</name>
<dbReference type="PROSITE" id="PS51273">
    <property type="entry name" value="GATASE_TYPE_1"/>
    <property type="match status" value="1"/>
</dbReference>
<dbReference type="SUPFAM" id="SSF56322">
    <property type="entry name" value="ADC synthase"/>
    <property type="match status" value="1"/>
</dbReference>
<evidence type="ECO:0000256" key="8">
    <source>
        <dbReference type="ARBA" id="ARBA00031329"/>
    </source>
</evidence>
<accession>A0AAV9IZF7</accession>
<dbReference type="Gene3D" id="3.40.50.880">
    <property type="match status" value="1"/>
</dbReference>
<organism evidence="13 14">
    <name type="scientific">Cyanidium caldarium</name>
    <name type="common">Red alga</name>
    <dbReference type="NCBI Taxonomy" id="2771"/>
    <lineage>
        <taxon>Eukaryota</taxon>
        <taxon>Rhodophyta</taxon>
        <taxon>Bangiophyceae</taxon>
        <taxon>Cyanidiales</taxon>
        <taxon>Cyanidiaceae</taxon>
        <taxon>Cyanidium</taxon>
    </lineage>
</organism>
<evidence type="ECO:0000256" key="6">
    <source>
        <dbReference type="ARBA" id="ARBA00022909"/>
    </source>
</evidence>
<dbReference type="PRINTS" id="PR00099">
    <property type="entry name" value="CPSGATASE"/>
</dbReference>
<keyword evidence="7" id="KW-0315">Glutamine amidotransferase</keyword>
<gene>
    <name evidence="13" type="ORF">CDCA_CDCA12G3479</name>
</gene>
<dbReference type="SUPFAM" id="SSF52317">
    <property type="entry name" value="Class I glutamine amidotransferase-like"/>
    <property type="match status" value="1"/>
</dbReference>
<dbReference type="GO" id="GO:0046820">
    <property type="term" value="F:4-amino-4-deoxychorismate synthase activity"/>
    <property type="evidence" value="ECO:0007669"/>
    <property type="project" value="UniProtKB-EC"/>
</dbReference>
<evidence type="ECO:0000259" key="11">
    <source>
        <dbReference type="Pfam" id="PF00117"/>
    </source>
</evidence>
<dbReference type="InterPro" id="IPR005801">
    <property type="entry name" value="ADC_synthase"/>
</dbReference>
<dbReference type="Proteomes" id="UP001301350">
    <property type="component" value="Unassembled WGS sequence"/>
</dbReference>
<dbReference type="InterPro" id="IPR029062">
    <property type="entry name" value="Class_I_gatase-like"/>
</dbReference>
<sequence length="799" mass="87103">MRVLLVDCYDSYTYNLYQLIGWVNDREAPLVVRNDDWSCLHPLLGLESLGAVDADRPPALSHAPVVDAIVLSPGPGRPERRDDLGIGQVLLRWQAVHGVPILGVCLGHQGIAWAYGGRVRHAQRVSHGEVMSVYWDAAMKCADGVAERLFHGMPAAGFRAVRYHSLVVDEKSLNESLIPLAWCDDPRTGERVLMALRHAHLPLFGVQFHVESVCTEYGAVVMRNFLEIAATRGKRLRKTVPTNGWLPTNPAETGITAGHSSSPGRQRWTRLHRWVTAPAAVRSPPRLFERLLGGDATRAVFWLDSATASAQHPPPPESARWSYMGEVDRRYTVQAADGTFLDRLQSALDGVMVADDDEFRGASEGAEREPPPLYGGWVGWLDYEIKRECFDAPAAARHAPEDPFCGRLALATRVLALDHATGEVCIIALAADGRAASHGDELSAARAWLVHAERTLRHVEEEAGAAPQESAVIASATPLTDALLSFRLERSHDEYVADIGACLAQIRDGESYEICLTNRLRATVPNTAADTFDPLQHYLVLRQLNPAPFAAYIRFDADTAICCSSPERFLRLRHGTRLESRPIKGTIRRGRTPSEDAQLRERLRHSGKDRAENLMIVDLVRNDLGRVCALGSVAVPRLMTIESYATVHQMVSTVCGQLPEASSGAVAAVLRACFPMGSMTGAPKRRTMQIIDGLERSGRGVYSGSIGYVSAGGQFADWNVVIRTAVWHRPPRKTAMEAADWQVVIGAGGAIVAGSDAEDEFQEMMLKAMALIRSVGVAAGAKSFQVLGAECAGEVNAKG</sequence>
<evidence type="ECO:0000256" key="7">
    <source>
        <dbReference type="ARBA" id="ARBA00022962"/>
    </source>
</evidence>
<dbReference type="InterPro" id="IPR017926">
    <property type="entry name" value="GATASE"/>
</dbReference>
<dbReference type="InterPro" id="IPR019999">
    <property type="entry name" value="Anth_synth_I-like"/>
</dbReference>
<evidence type="ECO:0000259" key="12">
    <source>
        <dbReference type="Pfam" id="PF00425"/>
    </source>
</evidence>
<reference evidence="13 14" key="1">
    <citation type="submission" date="2022-07" db="EMBL/GenBank/DDBJ databases">
        <title>Genome-wide signatures of adaptation to extreme environments.</title>
        <authorList>
            <person name="Cho C.H."/>
            <person name="Yoon H.S."/>
        </authorList>
    </citation>
    <scope>NUCLEOTIDE SEQUENCE [LARGE SCALE GENOMIC DNA]</scope>
    <source>
        <strain evidence="13 14">DBV 063 E5</strain>
    </source>
</reference>
<evidence type="ECO:0000256" key="9">
    <source>
        <dbReference type="ARBA" id="ARBA00031904"/>
    </source>
</evidence>
<dbReference type="NCBIfam" id="TIGR00566">
    <property type="entry name" value="trpG_papA"/>
    <property type="match status" value="1"/>
</dbReference>
<dbReference type="CDD" id="cd01743">
    <property type="entry name" value="GATase1_Anthranilate_Synthase"/>
    <property type="match status" value="1"/>
</dbReference>
<evidence type="ECO:0000313" key="14">
    <source>
        <dbReference type="Proteomes" id="UP001301350"/>
    </source>
</evidence>
<dbReference type="Pfam" id="PF00117">
    <property type="entry name" value="GATase"/>
    <property type="match status" value="1"/>
</dbReference>
<dbReference type="Gene3D" id="3.60.120.10">
    <property type="entry name" value="Anthranilate synthase"/>
    <property type="match status" value="1"/>
</dbReference>
<dbReference type="PANTHER" id="PTHR11236">
    <property type="entry name" value="AMINOBENZOATE/ANTHRANILATE SYNTHASE"/>
    <property type="match status" value="1"/>
</dbReference>
<evidence type="ECO:0000256" key="5">
    <source>
        <dbReference type="ARBA" id="ARBA00022679"/>
    </source>
</evidence>
<keyword evidence="5" id="KW-0808">Transferase</keyword>
<dbReference type="GO" id="GO:0046656">
    <property type="term" value="P:folic acid biosynthetic process"/>
    <property type="evidence" value="ECO:0007669"/>
    <property type="project" value="UniProtKB-KW"/>
</dbReference>
<dbReference type="Pfam" id="PF00425">
    <property type="entry name" value="Chorismate_bind"/>
    <property type="match status" value="1"/>
</dbReference>
<dbReference type="PRINTS" id="PR00095">
    <property type="entry name" value="ANTSNTHASEI"/>
</dbReference>
<feature type="region of interest" description="Disordered" evidence="10">
    <location>
        <begin position="240"/>
        <end position="265"/>
    </location>
</feature>